<proteinExistence type="predicted"/>
<dbReference type="EMBL" id="BARV01029637">
    <property type="protein sequence ID" value="GAI33150.1"/>
    <property type="molecule type" value="Genomic_DNA"/>
</dbReference>
<evidence type="ECO:0000259" key="1">
    <source>
        <dbReference type="Pfam" id="PF13490"/>
    </source>
</evidence>
<protein>
    <recommendedName>
        <fullName evidence="1">Putative zinc-finger domain-containing protein</fullName>
    </recommendedName>
</protein>
<dbReference type="InterPro" id="IPR027383">
    <property type="entry name" value="Znf_put"/>
</dbReference>
<organism evidence="2">
    <name type="scientific">marine sediment metagenome</name>
    <dbReference type="NCBI Taxonomy" id="412755"/>
    <lineage>
        <taxon>unclassified sequences</taxon>
        <taxon>metagenomes</taxon>
        <taxon>ecological metagenomes</taxon>
    </lineage>
</organism>
<dbReference type="Pfam" id="PF13490">
    <property type="entry name" value="zf-HC2"/>
    <property type="match status" value="1"/>
</dbReference>
<name>X1P276_9ZZZZ</name>
<dbReference type="Gene3D" id="1.10.10.1320">
    <property type="entry name" value="Anti-sigma factor, zinc-finger domain"/>
    <property type="match status" value="1"/>
</dbReference>
<accession>X1P276</accession>
<feature type="non-terminal residue" evidence="2">
    <location>
        <position position="57"/>
    </location>
</feature>
<feature type="domain" description="Putative zinc-finger" evidence="1">
    <location>
        <begin position="3"/>
        <end position="37"/>
    </location>
</feature>
<gene>
    <name evidence="2" type="ORF">S06H3_47212</name>
</gene>
<dbReference type="InterPro" id="IPR041916">
    <property type="entry name" value="Anti_sigma_zinc_sf"/>
</dbReference>
<evidence type="ECO:0000313" key="2">
    <source>
        <dbReference type="EMBL" id="GAI33150.1"/>
    </source>
</evidence>
<reference evidence="2" key="1">
    <citation type="journal article" date="2014" name="Front. Microbiol.">
        <title>High frequency of phylogenetically diverse reductive dehalogenase-homologous genes in deep subseafloor sedimentary metagenomes.</title>
        <authorList>
            <person name="Kawai M."/>
            <person name="Futagami T."/>
            <person name="Toyoda A."/>
            <person name="Takaki Y."/>
            <person name="Nishi S."/>
            <person name="Hori S."/>
            <person name="Arai W."/>
            <person name="Tsubouchi T."/>
            <person name="Morono Y."/>
            <person name="Uchiyama I."/>
            <person name="Ito T."/>
            <person name="Fujiyama A."/>
            <person name="Inagaki F."/>
            <person name="Takami H."/>
        </authorList>
    </citation>
    <scope>NUCLEOTIDE SEQUENCE</scope>
    <source>
        <strain evidence="2">Expedition CK06-06</strain>
    </source>
</reference>
<comment type="caution">
    <text evidence="2">The sequence shown here is derived from an EMBL/GenBank/DDBJ whole genome shotgun (WGS) entry which is preliminary data.</text>
</comment>
<sequence length="57" mass="6547">MKCSDIEELLSAYANEELSRTQREFVEEHLSSCADCRTALADYTTVRHWLTSLRAPV</sequence>
<dbReference type="AlphaFoldDB" id="X1P276"/>